<dbReference type="EMBL" id="CAMKVN010001137">
    <property type="protein sequence ID" value="CAI2173944.1"/>
    <property type="molecule type" value="Genomic_DNA"/>
</dbReference>
<comment type="caution">
    <text evidence="2">The sequence shown here is derived from an EMBL/GenBank/DDBJ whole genome shotgun (WGS) entry which is preliminary data.</text>
</comment>
<dbReference type="OrthoDB" id="2122982at2759"/>
<protein>
    <submittedName>
        <fullName evidence="2">15635_t:CDS:1</fullName>
    </submittedName>
</protein>
<name>A0A9W4SMF7_9GLOM</name>
<dbReference type="PANTHER" id="PTHR21540">
    <property type="entry name" value="RING FINGER AND SWIM DOMAIN-CONTAINING PROTEIN 2"/>
    <property type="match status" value="1"/>
</dbReference>
<feature type="region of interest" description="Disordered" evidence="1">
    <location>
        <begin position="97"/>
        <end position="158"/>
    </location>
</feature>
<dbReference type="InterPro" id="IPR039903">
    <property type="entry name" value="Zswim2"/>
</dbReference>
<feature type="compositionally biased region" description="Basic residues" evidence="1">
    <location>
        <begin position="139"/>
        <end position="158"/>
    </location>
</feature>
<evidence type="ECO:0000313" key="3">
    <source>
        <dbReference type="Proteomes" id="UP001153678"/>
    </source>
</evidence>
<gene>
    <name evidence="2" type="ORF">FWILDA_LOCUS6342</name>
</gene>
<reference evidence="2" key="1">
    <citation type="submission" date="2022-08" db="EMBL/GenBank/DDBJ databases">
        <authorList>
            <person name="Kallberg Y."/>
            <person name="Tangrot J."/>
            <person name="Rosling A."/>
        </authorList>
    </citation>
    <scope>NUCLEOTIDE SEQUENCE</scope>
    <source>
        <strain evidence="2">Wild A</strain>
    </source>
</reference>
<dbReference type="GO" id="GO:0061630">
    <property type="term" value="F:ubiquitin protein ligase activity"/>
    <property type="evidence" value="ECO:0007669"/>
    <property type="project" value="InterPro"/>
</dbReference>
<accession>A0A9W4SMF7</accession>
<dbReference type="AlphaFoldDB" id="A0A9W4SMF7"/>
<evidence type="ECO:0000313" key="2">
    <source>
        <dbReference type="EMBL" id="CAI2173944.1"/>
    </source>
</evidence>
<keyword evidence="3" id="KW-1185">Reference proteome</keyword>
<sequence length="312" mass="36196">MNAFLTAFFNRPNTYAVTSTFRFSKINEQTAAKSPSSQSKFTTQQVPTVSRPKRRITPKNISVGTETIETTGPERVRCRQAVVKDSDQRRNENVLQKYHEHNNQDLVQIESNKTAASDEETDLSRKKKVDTENNDAIVRKKKRSKKASKTKSSHLERRKARIMQCSPKLIQKRMDSAESQQMFWISRSIINELHQEFIIFGATGKLFVYLKVLRMNRNNSYVYQKALLSQELRSIFANAIPDPTFLASYRTFQQYNAFISKEFCQKRRKNGVCDICHEPLEENDRDHIAFATKDSVPKIHKDCFGKCKKLKL</sequence>
<organism evidence="2 3">
    <name type="scientific">Funneliformis geosporum</name>
    <dbReference type="NCBI Taxonomy" id="1117311"/>
    <lineage>
        <taxon>Eukaryota</taxon>
        <taxon>Fungi</taxon>
        <taxon>Fungi incertae sedis</taxon>
        <taxon>Mucoromycota</taxon>
        <taxon>Glomeromycotina</taxon>
        <taxon>Glomeromycetes</taxon>
        <taxon>Glomerales</taxon>
        <taxon>Glomeraceae</taxon>
        <taxon>Funneliformis</taxon>
    </lineage>
</organism>
<feature type="compositionally biased region" description="Polar residues" evidence="1">
    <location>
        <begin position="29"/>
        <end position="48"/>
    </location>
</feature>
<proteinExistence type="predicted"/>
<dbReference type="Proteomes" id="UP001153678">
    <property type="component" value="Unassembled WGS sequence"/>
</dbReference>
<evidence type="ECO:0000256" key="1">
    <source>
        <dbReference type="SAM" id="MobiDB-lite"/>
    </source>
</evidence>
<dbReference type="PANTHER" id="PTHR21540:SF0">
    <property type="entry name" value="PHD FAMILY PROTEIN"/>
    <property type="match status" value="1"/>
</dbReference>
<feature type="compositionally biased region" description="Polar residues" evidence="1">
    <location>
        <begin position="104"/>
        <end position="115"/>
    </location>
</feature>
<feature type="region of interest" description="Disordered" evidence="1">
    <location>
        <begin position="29"/>
        <end position="51"/>
    </location>
</feature>